<comment type="pathway">
    <text evidence="2">Protein modification; protein ubiquitination.</text>
</comment>
<feature type="repeat" description="WD" evidence="1">
    <location>
        <begin position="15"/>
        <end position="56"/>
    </location>
</feature>
<dbReference type="InterPro" id="IPR001680">
    <property type="entry name" value="WD40_rpt"/>
</dbReference>
<dbReference type="InterPro" id="IPR015943">
    <property type="entry name" value="WD40/YVTN_repeat-like_dom_sf"/>
</dbReference>
<dbReference type="OrthoDB" id="687049at2759"/>
<keyword evidence="1" id="KW-0853">WD repeat</keyword>
<protein>
    <recommendedName>
        <fullName evidence="2">Pre-mRNA-processing factor 19</fullName>
        <ecNumber evidence="2">2.3.2.27</ecNumber>
    </recommendedName>
</protein>
<dbReference type="GO" id="GO:0071006">
    <property type="term" value="C:U2-type catalytic step 1 spliceosome"/>
    <property type="evidence" value="ECO:0007669"/>
    <property type="project" value="TreeGrafter"/>
</dbReference>
<dbReference type="EC" id="2.3.2.27" evidence="2"/>
<feature type="repeat" description="WD" evidence="1">
    <location>
        <begin position="57"/>
        <end position="97"/>
    </location>
</feature>
<dbReference type="InterPro" id="IPR038959">
    <property type="entry name" value="Prp19"/>
</dbReference>
<dbReference type="AlphaFoldDB" id="A0A811NY54"/>
<comment type="caution">
    <text evidence="3">The sequence shown here is derived from an EMBL/GenBank/DDBJ whole genome shotgun (WGS) entry which is preliminary data.</text>
</comment>
<dbReference type="InterPro" id="IPR036322">
    <property type="entry name" value="WD40_repeat_dom_sf"/>
</dbReference>
<dbReference type="PROSITE" id="PS50082">
    <property type="entry name" value="WD_REPEATS_2"/>
    <property type="match status" value="2"/>
</dbReference>
<organism evidence="3 4">
    <name type="scientific">Miscanthus lutarioriparius</name>
    <dbReference type="NCBI Taxonomy" id="422564"/>
    <lineage>
        <taxon>Eukaryota</taxon>
        <taxon>Viridiplantae</taxon>
        <taxon>Streptophyta</taxon>
        <taxon>Embryophyta</taxon>
        <taxon>Tracheophyta</taxon>
        <taxon>Spermatophyta</taxon>
        <taxon>Magnoliopsida</taxon>
        <taxon>Liliopsida</taxon>
        <taxon>Poales</taxon>
        <taxon>Poaceae</taxon>
        <taxon>PACMAD clade</taxon>
        <taxon>Panicoideae</taxon>
        <taxon>Andropogonodae</taxon>
        <taxon>Andropogoneae</taxon>
        <taxon>Saccharinae</taxon>
        <taxon>Miscanthus</taxon>
    </lineage>
</organism>
<keyword evidence="2" id="KW-0507">mRNA processing</keyword>
<evidence type="ECO:0000313" key="3">
    <source>
        <dbReference type="EMBL" id="CAD6230311.1"/>
    </source>
</evidence>
<dbReference type="GO" id="GO:0061630">
    <property type="term" value="F:ubiquitin protein ligase activity"/>
    <property type="evidence" value="ECO:0007669"/>
    <property type="project" value="UniProtKB-UniRule"/>
</dbReference>
<comment type="subcellular location">
    <subcellularLocation>
        <location evidence="2">Nucleus</location>
    </subcellularLocation>
</comment>
<evidence type="ECO:0000256" key="2">
    <source>
        <dbReference type="RuleBase" id="RU367101"/>
    </source>
</evidence>
<dbReference type="GO" id="GO:0000398">
    <property type="term" value="P:mRNA splicing, via spliceosome"/>
    <property type="evidence" value="ECO:0007669"/>
    <property type="project" value="InterPro"/>
</dbReference>
<reference evidence="3" key="1">
    <citation type="submission" date="2020-10" db="EMBL/GenBank/DDBJ databases">
        <authorList>
            <person name="Han B."/>
            <person name="Lu T."/>
            <person name="Zhao Q."/>
            <person name="Huang X."/>
            <person name="Zhao Y."/>
        </authorList>
    </citation>
    <scope>NUCLEOTIDE SEQUENCE</scope>
</reference>
<evidence type="ECO:0000256" key="1">
    <source>
        <dbReference type="PROSITE-ProRule" id="PRU00221"/>
    </source>
</evidence>
<dbReference type="GO" id="GO:0005737">
    <property type="term" value="C:cytoplasm"/>
    <property type="evidence" value="ECO:0007669"/>
    <property type="project" value="TreeGrafter"/>
</dbReference>
<dbReference type="PROSITE" id="PS50294">
    <property type="entry name" value="WD_REPEATS_REGION"/>
    <property type="match status" value="1"/>
</dbReference>
<dbReference type="Gene3D" id="2.130.10.10">
    <property type="entry name" value="YVTN repeat-like/Quinoprotein amine dehydrogenase"/>
    <property type="match status" value="1"/>
</dbReference>
<keyword evidence="4" id="KW-1185">Reference proteome</keyword>
<dbReference type="PANTHER" id="PTHR43995:SF1">
    <property type="entry name" value="PRE-MRNA-PROCESSING FACTOR 19"/>
    <property type="match status" value="1"/>
</dbReference>
<proteinExistence type="inferred from homology"/>
<dbReference type="EMBL" id="CAJGYO010000005">
    <property type="protein sequence ID" value="CAD6230311.1"/>
    <property type="molecule type" value="Genomic_DNA"/>
</dbReference>
<keyword evidence="2" id="KW-0227">DNA damage</keyword>
<keyword evidence="2" id="KW-0539">Nucleus</keyword>
<dbReference type="GO" id="GO:0006281">
    <property type="term" value="P:DNA repair"/>
    <property type="evidence" value="ECO:0007669"/>
    <property type="project" value="UniProtKB-KW"/>
</dbReference>
<keyword evidence="2" id="KW-0747">Spliceosome</keyword>
<dbReference type="GO" id="GO:0000974">
    <property type="term" value="C:Prp19 complex"/>
    <property type="evidence" value="ECO:0007669"/>
    <property type="project" value="UniProtKB-UniRule"/>
</dbReference>
<comment type="subunit">
    <text evidence="2">Homotetramer.</text>
</comment>
<keyword evidence="2" id="KW-0234">DNA repair</keyword>
<dbReference type="GO" id="GO:0070534">
    <property type="term" value="P:protein K63-linked ubiquitination"/>
    <property type="evidence" value="ECO:0007669"/>
    <property type="project" value="UniProtKB-UniRule"/>
</dbReference>
<sequence>MNVYMICMIVFQVGEASEQDGYTSASFHPHGLLLGTGMTTAVVKIWDMKTQSHVANLKGHVGPVTAMSFSENGYLLATAARDGVRLWDVRKLTNMRTISPYDSGTPTNAVEFDSSGSYLGIGGSDARVYQADKAEWNIIRTLPDLSGTGKVTSLKFGADANYIVVGSMVYNLRIFGLPGDEQMDV</sequence>
<name>A0A811NY54_9POAL</name>
<dbReference type="SMART" id="SM00320">
    <property type="entry name" value="WD40"/>
    <property type="match status" value="4"/>
</dbReference>
<dbReference type="Proteomes" id="UP000604825">
    <property type="component" value="Unassembled WGS sequence"/>
</dbReference>
<comment type="similarity">
    <text evidence="2">Belongs to the WD repeat PRP19 family.</text>
</comment>
<keyword evidence="2" id="KW-0808">Transferase</keyword>
<dbReference type="UniPathway" id="UPA00143"/>
<keyword evidence="2" id="KW-0508">mRNA splicing</keyword>
<keyword evidence="2" id="KW-0833">Ubl conjugation pathway</keyword>
<accession>A0A811NY54</accession>
<gene>
    <name evidence="3" type="ORF">NCGR_LOCUS20653</name>
</gene>
<evidence type="ECO:0000313" key="4">
    <source>
        <dbReference type="Proteomes" id="UP000604825"/>
    </source>
</evidence>
<comment type="function">
    <text evidence="2">Ubiquitin-protein ligase which is mainly involved pre-mRNA splicing and DNA repair. Required for pre-mRNA splicing as component of the spliceosome.</text>
</comment>
<comment type="catalytic activity">
    <reaction evidence="2">
        <text>S-ubiquitinyl-[E2 ubiquitin-conjugating enzyme]-L-cysteine + [acceptor protein]-L-lysine = [E2 ubiquitin-conjugating enzyme]-L-cysteine + N(6)-ubiquitinyl-[acceptor protein]-L-lysine.</text>
        <dbReference type="EC" id="2.3.2.27"/>
    </reaction>
</comment>
<dbReference type="Pfam" id="PF00400">
    <property type="entry name" value="WD40"/>
    <property type="match status" value="1"/>
</dbReference>
<dbReference type="PANTHER" id="PTHR43995">
    <property type="entry name" value="PRE-MRNA-PROCESSING FACTOR 19"/>
    <property type="match status" value="1"/>
</dbReference>
<dbReference type="SUPFAM" id="SSF50978">
    <property type="entry name" value="WD40 repeat-like"/>
    <property type="match status" value="1"/>
</dbReference>